<reference evidence="2" key="1">
    <citation type="submission" date="2015-07" db="EMBL/GenBank/DDBJ databases">
        <title>MeaNS - Measles Nucleotide Surveillance Program.</title>
        <authorList>
            <person name="Tran T."/>
            <person name="Druce J."/>
        </authorList>
    </citation>
    <scope>NUCLEOTIDE SEQUENCE</scope>
    <source>
        <strain evidence="2">UCB-OBI-ISO-001</strain>
        <tissue evidence="2">Gonad</tissue>
    </source>
</reference>
<organism evidence="2">
    <name type="scientific">Octopus bimaculoides</name>
    <name type="common">California two-spotted octopus</name>
    <dbReference type="NCBI Taxonomy" id="37653"/>
    <lineage>
        <taxon>Eukaryota</taxon>
        <taxon>Metazoa</taxon>
        <taxon>Spiralia</taxon>
        <taxon>Lophotrochozoa</taxon>
        <taxon>Mollusca</taxon>
        <taxon>Cephalopoda</taxon>
        <taxon>Coleoidea</taxon>
        <taxon>Octopodiformes</taxon>
        <taxon>Octopoda</taxon>
        <taxon>Incirrata</taxon>
        <taxon>Octopodidae</taxon>
        <taxon>Octopus</taxon>
    </lineage>
</organism>
<gene>
    <name evidence="2" type="ORF">OCBIM_22001822mg</name>
</gene>
<proteinExistence type="predicted"/>
<protein>
    <submittedName>
        <fullName evidence="2">Uncharacterized protein</fullName>
    </submittedName>
</protein>
<feature type="region of interest" description="Disordered" evidence="1">
    <location>
        <begin position="44"/>
        <end position="100"/>
    </location>
</feature>
<feature type="non-terminal residue" evidence="2">
    <location>
        <position position="100"/>
    </location>
</feature>
<dbReference type="EMBL" id="KQ416966">
    <property type="protein sequence ID" value="KOF94390.1"/>
    <property type="molecule type" value="Genomic_DNA"/>
</dbReference>
<sequence length="100" mass="10356">MTSENSPLMEEVENFWKGIWSDEKPYNENADWIKRTQDAYKNLQEQKGLSSSSFSRRKWGGDGEESGGKGGGGGGGGSGGGASGGAGAGGAGGGRRRRRG</sequence>
<accession>A0A0L8I021</accession>
<evidence type="ECO:0000256" key="1">
    <source>
        <dbReference type="SAM" id="MobiDB-lite"/>
    </source>
</evidence>
<dbReference type="AlphaFoldDB" id="A0A0L8I021"/>
<evidence type="ECO:0000313" key="2">
    <source>
        <dbReference type="EMBL" id="KOF94390.1"/>
    </source>
</evidence>
<feature type="compositionally biased region" description="Gly residues" evidence="1">
    <location>
        <begin position="68"/>
        <end position="93"/>
    </location>
</feature>
<feature type="compositionally biased region" description="Polar residues" evidence="1">
    <location>
        <begin position="44"/>
        <end position="54"/>
    </location>
</feature>
<name>A0A0L8I021_OCTBM</name>